<dbReference type="InterPro" id="IPR036390">
    <property type="entry name" value="WH_DNA-bd_sf"/>
</dbReference>
<dbReference type="PRINTS" id="PR00035">
    <property type="entry name" value="HTHGNTR"/>
</dbReference>
<dbReference type="Pfam" id="PF00392">
    <property type="entry name" value="GntR"/>
    <property type="match status" value="1"/>
</dbReference>
<dbReference type="PANTHER" id="PTHR43537">
    <property type="entry name" value="TRANSCRIPTIONAL REGULATOR, GNTR FAMILY"/>
    <property type="match status" value="1"/>
</dbReference>
<dbReference type="GO" id="GO:0003677">
    <property type="term" value="F:DNA binding"/>
    <property type="evidence" value="ECO:0007669"/>
    <property type="project" value="UniProtKB-KW"/>
</dbReference>
<dbReference type="InterPro" id="IPR000524">
    <property type="entry name" value="Tscrpt_reg_HTH_GntR"/>
</dbReference>
<dbReference type="AlphaFoldDB" id="A0A7C9VBA2"/>
<dbReference type="PROSITE" id="PS50949">
    <property type="entry name" value="HTH_GNTR"/>
    <property type="match status" value="1"/>
</dbReference>
<dbReference type="CDD" id="cd07377">
    <property type="entry name" value="WHTH_GntR"/>
    <property type="match status" value="1"/>
</dbReference>
<dbReference type="SMART" id="SM00895">
    <property type="entry name" value="FCD"/>
    <property type="match status" value="1"/>
</dbReference>
<evidence type="ECO:0000313" key="5">
    <source>
        <dbReference type="EMBL" id="NGN44523.1"/>
    </source>
</evidence>
<evidence type="ECO:0000256" key="1">
    <source>
        <dbReference type="ARBA" id="ARBA00023015"/>
    </source>
</evidence>
<reference evidence="5 6" key="1">
    <citation type="submission" date="2020-02" db="EMBL/GenBank/DDBJ databases">
        <title>Genome sequence of the type strain CGMCC 1.15528 of Mesorhizobium zhangyense.</title>
        <authorList>
            <person name="Gao J."/>
            <person name="Sun J."/>
        </authorList>
    </citation>
    <scope>NUCLEOTIDE SEQUENCE [LARGE SCALE GENOMIC DNA]</scope>
    <source>
        <strain evidence="5 6">CGMCC 1.15528</strain>
    </source>
</reference>
<dbReference type="Pfam" id="PF07729">
    <property type="entry name" value="FCD"/>
    <property type="match status" value="1"/>
</dbReference>
<dbReference type="Proteomes" id="UP000481252">
    <property type="component" value="Unassembled WGS sequence"/>
</dbReference>
<keyword evidence="3" id="KW-0804">Transcription</keyword>
<keyword evidence="2" id="KW-0238">DNA-binding</keyword>
<evidence type="ECO:0000313" key="6">
    <source>
        <dbReference type="Proteomes" id="UP000481252"/>
    </source>
</evidence>
<dbReference type="SMART" id="SM00345">
    <property type="entry name" value="HTH_GNTR"/>
    <property type="match status" value="1"/>
</dbReference>
<protein>
    <submittedName>
        <fullName evidence="5">GntR family transcriptional regulator</fullName>
    </submittedName>
</protein>
<keyword evidence="1" id="KW-0805">Transcription regulation</keyword>
<dbReference type="InterPro" id="IPR011711">
    <property type="entry name" value="GntR_C"/>
</dbReference>
<accession>A0A7C9VBA2</accession>
<feature type="domain" description="HTH gntR-type" evidence="4">
    <location>
        <begin position="14"/>
        <end position="81"/>
    </location>
</feature>
<proteinExistence type="predicted"/>
<dbReference type="SUPFAM" id="SSF46785">
    <property type="entry name" value="Winged helix' DNA-binding domain"/>
    <property type="match status" value="1"/>
</dbReference>
<dbReference type="GO" id="GO:0003700">
    <property type="term" value="F:DNA-binding transcription factor activity"/>
    <property type="evidence" value="ECO:0007669"/>
    <property type="project" value="InterPro"/>
</dbReference>
<dbReference type="Gene3D" id="1.10.10.10">
    <property type="entry name" value="Winged helix-like DNA-binding domain superfamily/Winged helix DNA-binding domain"/>
    <property type="match status" value="1"/>
</dbReference>
<dbReference type="PANTHER" id="PTHR43537:SF45">
    <property type="entry name" value="GNTR FAMILY REGULATORY PROTEIN"/>
    <property type="match status" value="1"/>
</dbReference>
<dbReference type="SUPFAM" id="SSF48008">
    <property type="entry name" value="GntR ligand-binding domain-like"/>
    <property type="match status" value="1"/>
</dbReference>
<dbReference type="InterPro" id="IPR008920">
    <property type="entry name" value="TF_FadR/GntR_C"/>
</dbReference>
<comment type="caution">
    <text evidence="5">The sequence shown here is derived from an EMBL/GenBank/DDBJ whole genome shotgun (WGS) entry which is preliminary data.</text>
</comment>
<name>A0A7C9VBA2_9HYPH</name>
<dbReference type="Gene3D" id="1.20.120.530">
    <property type="entry name" value="GntR ligand-binding domain-like"/>
    <property type="match status" value="1"/>
</dbReference>
<evidence type="ECO:0000256" key="3">
    <source>
        <dbReference type="ARBA" id="ARBA00023163"/>
    </source>
</evidence>
<dbReference type="InterPro" id="IPR036388">
    <property type="entry name" value="WH-like_DNA-bd_sf"/>
</dbReference>
<gene>
    <name evidence="5" type="ORF">G6N74_26020</name>
</gene>
<keyword evidence="6" id="KW-1185">Reference proteome</keyword>
<evidence type="ECO:0000256" key="2">
    <source>
        <dbReference type="ARBA" id="ARBA00023125"/>
    </source>
</evidence>
<dbReference type="EMBL" id="JAAKZG010000016">
    <property type="protein sequence ID" value="NGN44523.1"/>
    <property type="molecule type" value="Genomic_DNA"/>
</dbReference>
<dbReference type="RefSeq" id="WP_165120901.1">
    <property type="nucleotide sequence ID" value="NZ_JAAKZG010000016.1"/>
</dbReference>
<organism evidence="5 6">
    <name type="scientific">Mesorhizobium zhangyense</name>
    <dbReference type="NCBI Taxonomy" id="1776730"/>
    <lineage>
        <taxon>Bacteria</taxon>
        <taxon>Pseudomonadati</taxon>
        <taxon>Pseudomonadota</taxon>
        <taxon>Alphaproteobacteria</taxon>
        <taxon>Hyphomicrobiales</taxon>
        <taxon>Phyllobacteriaceae</taxon>
        <taxon>Mesorhizobium</taxon>
    </lineage>
</organism>
<evidence type="ECO:0000259" key="4">
    <source>
        <dbReference type="PROSITE" id="PS50949"/>
    </source>
</evidence>
<sequence>MQKTAKPKKTARAADSVEKVYDAVKELAVEYRFKPGERVNEVELATRLSVSRTPVREALNRLARDGFMSFVPNRGFYARDITPEGVQELYELRAAIERAAFRLACQRGTDAEIAETIAIWQNNSNLGPTTDWAKVAEADEAFHIAIVMLSKNGRMLNALEGVNSLIRFFRRIDLESNRRRGGTYDEHAAIIECLRRRDGDAGGELIERHITLSSAHAVEVTKEGLARIFFGRPD</sequence>